<evidence type="ECO:0000256" key="5">
    <source>
        <dbReference type="ARBA" id="ARBA00040549"/>
    </source>
</evidence>
<feature type="domain" description="Phospholipase D-like" evidence="7">
    <location>
        <begin position="394"/>
        <end position="537"/>
    </location>
</feature>
<dbReference type="PANTHER" id="PTHR43856:SF1">
    <property type="entry name" value="MITOCHONDRIAL CARDIOLIPIN HYDROLASE"/>
    <property type="match status" value="1"/>
</dbReference>
<dbReference type="Pfam" id="PF13091">
    <property type="entry name" value="PLDc_2"/>
    <property type="match status" value="1"/>
</dbReference>
<name>A0AA36IZB8_9DINO</name>
<dbReference type="GO" id="GO:0016891">
    <property type="term" value="F:RNA endonuclease activity producing 5'-phosphomonoesters, hydrolytic mechanism"/>
    <property type="evidence" value="ECO:0007669"/>
    <property type="project" value="TreeGrafter"/>
</dbReference>
<evidence type="ECO:0000313" key="8">
    <source>
        <dbReference type="EMBL" id="CAJ1395604.1"/>
    </source>
</evidence>
<keyword evidence="1" id="KW-0378">Hydrolase</keyword>
<feature type="region of interest" description="Disordered" evidence="6">
    <location>
        <begin position="226"/>
        <end position="274"/>
    </location>
</feature>
<organism evidence="8 9">
    <name type="scientific">Effrenium voratum</name>
    <dbReference type="NCBI Taxonomy" id="2562239"/>
    <lineage>
        <taxon>Eukaryota</taxon>
        <taxon>Sar</taxon>
        <taxon>Alveolata</taxon>
        <taxon>Dinophyceae</taxon>
        <taxon>Suessiales</taxon>
        <taxon>Symbiodiniaceae</taxon>
        <taxon>Effrenium</taxon>
    </lineage>
</organism>
<protein>
    <recommendedName>
        <fullName evidence="5">Mitochondrial cardiolipin hydrolase</fullName>
    </recommendedName>
</protein>
<feature type="compositionally biased region" description="Basic and acidic residues" evidence="6">
    <location>
        <begin position="241"/>
        <end position="253"/>
    </location>
</feature>
<comment type="caution">
    <text evidence="8">The sequence shown here is derived from an EMBL/GenBank/DDBJ whole genome shotgun (WGS) entry which is preliminary data.</text>
</comment>
<reference evidence="8" key="1">
    <citation type="submission" date="2023-08" db="EMBL/GenBank/DDBJ databases">
        <authorList>
            <person name="Chen Y."/>
            <person name="Shah S."/>
            <person name="Dougan E. K."/>
            <person name="Thang M."/>
            <person name="Chan C."/>
        </authorList>
    </citation>
    <scope>NUCLEOTIDE SEQUENCE</scope>
</reference>
<dbReference type="GO" id="GO:0016042">
    <property type="term" value="P:lipid catabolic process"/>
    <property type="evidence" value="ECO:0007669"/>
    <property type="project" value="UniProtKB-KW"/>
</dbReference>
<keyword evidence="3" id="KW-0443">Lipid metabolism</keyword>
<dbReference type="GO" id="GO:0005739">
    <property type="term" value="C:mitochondrion"/>
    <property type="evidence" value="ECO:0007669"/>
    <property type="project" value="TreeGrafter"/>
</dbReference>
<comment type="similarity">
    <text evidence="4">Belongs to the phospholipase D family. MitoPLD/Zucchini subfamily.</text>
</comment>
<sequence length="734" mass="80288">MLLMEELQAKRALFQDFSLFPNLMTYRCSSANARLHPSSKLATADMPSPPAKLAASGSWRWTGEIHLVLGVLVPGLLVSWSPCLLVAWSPDLLVSSCSPGLLVSWSLVSCDIMSEMPEAKIQPREMIYSSVAAACRAGGHPELADQLLAELRPEIAGRRSGGVVVWRRALCLGGPVRFSADGPLRLAALSSPQTVLLCFDVDAELLSGLVGFALCRTTLKEGKNTGEVWIGDPRRGSWRGDGAKTAEADRPAEEGAGDASPEADEEETTAPGGGWQRALRCAIRDFKWGDYTVEPNSQYSYTLYAVRGDEELGVQDARDQGPSTAGPGLHVAAQVQLQVDTQETDGDQVHFNRGVAGSQRFARLAMGTKEQGPRSLEQWQWLSRGLEEAMLGFINRAEEGWSLRCALYEAHYPPVMRALSAARRRGASVQIVVDWKQAAWSEDRKVWTQKGPQHLNYWALAEAGLLDSGCVIFRRKPPSAIGHNKFMVLMTPDGLPVAVWTGSTNVTAGAIFGHSNVGHVVTQRPLCEKYWAYWQRLAEDPEKKDLAAFNEKLTPLPKEDWTRLVLFSPRLRWADSLAFIAQLILRARHSVAFTAAFGISREISPALLAAGSEGIGAAIPTYLLLESQGNWQASREAVQQLQRLSNVRVAFGTHLEAAGGSSGAWVPEKLTGLNEHVRYVHTKILLIDMFSDQPIARLRQLLPCVHGIQRREHDSGARGSELVGCLHGGVLPHL</sequence>
<dbReference type="EMBL" id="CAUJNA010003204">
    <property type="protein sequence ID" value="CAJ1395604.1"/>
    <property type="molecule type" value="Genomic_DNA"/>
</dbReference>
<dbReference type="PANTHER" id="PTHR43856">
    <property type="entry name" value="CARDIOLIPIN HYDROLASE"/>
    <property type="match status" value="1"/>
</dbReference>
<evidence type="ECO:0000259" key="7">
    <source>
        <dbReference type="Pfam" id="PF13091"/>
    </source>
</evidence>
<dbReference type="SUPFAM" id="SSF56024">
    <property type="entry name" value="Phospholipase D/nuclease"/>
    <property type="match status" value="2"/>
</dbReference>
<gene>
    <name evidence="8" type="ORF">EVOR1521_LOCUS20003</name>
</gene>
<accession>A0AA36IZB8</accession>
<evidence type="ECO:0000256" key="3">
    <source>
        <dbReference type="ARBA" id="ARBA00023098"/>
    </source>
</evidence>
<evidence type="ECO:0000256" key="1">
    <source>
        <dbReference type="ARBA" id="ARBA00022801"/>
    </source>
</evidence>
<dbReference type="InterPro" id="IPR025202">
    <property type="entry name" value="PLD-like_dom"/>
</dbReference>
<evidence type="ECO:0000256" key="2">
    <source>
        <dbReference type="ARBA" id="ARBA00022963"/>
    </source>
</evidence>
<evidence type="ECO:0000256" key="6">
    <source>
        <dbReference type="SAM" id="MobiDB-lite"/>
    </source>
</evidence>
<proteinExistence type="inferred from homology"/>
<dbReference type="CDD" id="cd09172">
    <property type="entry name" value="PLDc_Nuc_like_unchar1_1"/>
    <property type="match status" value="1"/>
</dbReference>
<dbReference type="Gene3D" id="3.30.870.10">
    <property type="entry name" value="Endonuclease Chain A"/>
    <property type="match status" value="1"/>
</dbReference>
<keyword evidence="2" id="KW-0442">Lipid degradation</keyword>
<dbReference type="AlphaFoldDB" id="A0AA36IZB8"/>
<evidence type="ECO:0000313" key="9">
    <source>
        <dbReference type="Proteomes" id="UP001178507"/>
    </source>
</evidence>
<keyword evidence="9" id="KW-1185">Reference proteome</keyword>
<evidence type="ECO:0000256" key="4">
    <source>
        <dbReference type="ARBA" id="ARBA00038012"/>
    </source>
</evidence>
<dbReference type="InterPro" id="IPR051406">
    <property type="entry name" value="PLD_domain"/>
</dbReference>
<dbReference type="Proteomes" id="UP001178507">
    <property type="component" value="Unassembled WGS sequence"/>
</dbReference>